<evidence type="ECO:0000256" key="6">
    <source>
        <dbReference type="ARBA" id="ARBA00023244"/>
    </source>
</evidence>
<dbReference type="InterPro" id="IPR014777">
    <property type="entry name" value="4pyrrole_Mease_sub1"/>
</dbReference>
<evidence type="ECO:0000256" key="2">
    <source>
        <dbReference type="ARBA" id="ARBA00012162"/>
    </source>
</evidence>
<evidence type="ECO:0000256" key="1">
    <source>
        <dbReference type="ARBA" id="ARBA00011738"/>
    </source>
</evidence>
<accession>A0A7G9YVW5</accession>
<proteinExistence type="inferred from homology"/>
<evidence type="ECO:0000259" key="8">
    <source>
        <dbReference type="Pfam" id="PF00590"/>
    </source>
</evidence>
<reference evidence="9" key="1">
    <citation type="submission" date="2020-06" db="EMBL/GenBank/DDBJ databases">
        <title>Unique genomic features of the anaerobic methanotrophic archaea.</title>
        <authorList>
            <person name="Chadwick G.L."/>
            <person name="Skennerton C.T."/>
            <person name="Laso-Perez R."/>
            <person name="Leu A.O."/>
            <person name="Speth D.R."/>
            <person name="Yu H."/>
            <person name="Morgan-Lang C."/>
            <person name="Hatzenpichler R."/>
            <person name="Goudeau D."/>
            <person name="Malmstrom R."/>
            <person name="Brazelton W.J."/>
            <person name="Woyke T."/>
            <person name="Hallam S.J."/>
            <person name="Tyson G.W."/>
            <person name="Wegener G."/>
            <person name="Boetius A."/>
            <person name="Orphan V."/>
        </authorList>
    </citation>
    <scope>NUCLEOTIDE SEQUENCE</scope>
</reference>
<dbReference type="InterPro" id="IPR035996">
    <property type="entry name" value="4pyrrol_Methylase_sf"/>
</dbReference>
<dbReference type="NCBIfam" id="TIGR01469">
    <property type="entry name" value="cobA_cysG_Cterm"/>
    <property type="match status" value="1"/>
</dbReference>
<keyword evidence="4 7" id="KW-0808">Transferase</keyword>
<protein>
    <recommendedName>
        <fullName evidence="2">uroporphyrinogen-III C-methyltransferase</fullName>
        <ecNumber evidence="2">2.1.1.107</ecNumber>
    </recommendedName>
</protein>
<dbReference type="InterPro" id="IPR003043">
    <property type="entry name" value="Uropor_MeTrfase_CS"/>
</dbReference>
<dbReference type="PANTHER" id="PTHR45790:SF3">
    <property type="entry name" value="S-ADENOSYL-L-METHIONINE-DEPENDENT UROPORPHYRINOGEN III METHYLTRANSFERASE, CHLOROPLASTIC"/>
    <property type="match status" value="1"/>
</dbReference>
<comment type="similarity">
    <text evidence="7">Belongs to the precorrin methyltransferase family.</text>
</comment>
<feature type="domain" description="Tetrapyrrole methylase" evidence="8">
    <location>
        <begin position="3"/>
        <end position="215"/>
    </location>
</feature>
<dbReference type="SUPFAM" id="SSF53790">
    <property type="entry name" value="Tetrapyrrole methylase"/>
    <property type="match status" value="1"/>
</dbReference>
<dbReference type="Pfam" id="PF00590">
    <property type="entry name" value="TP_methylase"/>
    <property type="match status" value="1"/>
</dbReference>
<dbReference type="EMBL" id="MT631502">
    <property type="protein sequence ID" value="QNO52149.1"/>
    <property type="molecule type" value="Genomic_DNA"/>
</dbReference>
<dbReference type="InterPro" id="IPR050161">
    <property type="entry name" value="Siro_Cobalamin_biosynth"/>
</dbReference>
<dbReference type="GO" id="GO:0019354">
    <property type="term" value="P:siroheme biosynthetic process"/>
    <property type="evidence" value="ECO:0007669"/>
    <property type="project" value="InterPro"/>
</dbReference>
<dbReference type="InterPro" id="IPR006366">
    <property type="entry name" value="CobA/CysG_C"/>
</dbReference>
<evidence type="ECO:0000256" key="5">
    <source>
        <dbReference type="ARBA" id="ARBA00022691"/>
    </source>
</evidence>
<dbReference type="FunFam" id="3.30.950.10:FF:000001">
    <property type="entry name" value="Siroheme synthase"/>
    <property type="match status" value="1"/>
</dbReference>
<dbReference type="FunFam" id="3.40.1010.10:FF:000001">
    <property type="entry name" value="Siroheme synthase"/>
    <property type="match status" value="1"/>
</dbReference>
<dbReference type="GO" id="GO:0004851">
    <property type="term" value="F:uroporphyrin-III C-methyltransferase activity"/>
    <property type="evidence" value="ECO:0007669"/>
    <property type="project" value="UniProtKB-EC"/>
</dbReference>
<dbReference type="PROSITE" id="PS00840">
    <property type="entry name" value="SUMT_2"/>
    <property type="match status" value="1"/>
</dbReference>
<evidence type="ECO:0000256" key="3">
    <source>
        <dbReference type="ARBA" id="ARBA00022603"/>
    </source>
</evidence>
<organism evidence="9">
    <name type="scientific">Candidatus Methanophagaceae archaeon ANME-1 ERB6</name>
    <dbReference type="NCBI Taxonomy" id="2759912"/>
    <lineage>
        <taxon>Archaea</taxon>
        <taxon>Methanobacteriati</taxon>
        <taxon>Methanobacteriota</taxon>
        <taxon>Stenosarchaea group</taxon>
        <taxon>Methanomicrobia</taxon>
        <taxon>Candidatus Methanophagales</taxon>
        <taxon>Candidatus Methanophagaceae</taxon>
    </lineage>
</organism>
<keyword evidence="5" id="KW-0949">S-adenosyl-L-methionine</keyword>
<dbReference type="InterPro" id="IPR000878">
    <property type="entry name" value="4pyrrol_Mease"/>
</dbReference>
<sequence length="248" mass="26892">MGKVYLVGAGPGDPELISLKAYRLIQEADVVLVDNLVLGVKKLIPEGKKVIDIGKTAKEHKLSQDGINMLMVDLSEQYDKVVRLKGGDPYIFGRGGEEAVFLRKHGIDFDVVPGITSAVAAPAYFSIPLTYRGISSAVTVITGHEMEEKEEIDSINWEAIANLKGTLVILMGVGNLAKNVDNLLKHGLRAETPVAVIEKGFTEDARVVVGTLRNIVEVAAKEKVRPPAVIVVGEVVEIREKLVLHPEK</sequence>
<dbReference type="GO" id="GO:0032259">
    <property type="term" value="P:methylation"/>
    <property type="evidence" value="ECO:0007669"/>
    <property type="project" value="UniProtKB-KW"/>
</dbReference>
<evidence type="ECO:0000256" key="4">
    <source>
        <dbReference type="ARBA" id="ARBA00022679"/>
    </source>
</evidence>
<dbReference type="AlphaFoldDB" id="A0A7G9YVW5"/>
<dbReference type="Gene3D" id="3.40.1010.10">
    <property type="entry name" value="Cobalt-precorrin-4 Transmethylase, Domain 1"/>
    <property type="match status" value="1"/>
</dbReference>
<gene>
    <name evidence="9" type="ORF">MDNCFBIC_00019</name>
</gene>
<evidence type="ECO:0000256" key="7">
    <source>
        <dbReference type="RuleBase" id="RU003960"/>
    </source>
</evidence>
<evidence type="ECO:0000313" key="9">
    <source>
        <dbReference type="EMBL" id="QNO52149.1"/>
    </source>
</evidence>
<keyword evidence="6" id="KW-0627">Porphyrin biosynthesis</keyword>
<name>A0A7G9YVW5_9EURY</name>
<comment type="subunit">
    <text evidence="1">Homodimer.</text>
</comment>
<dbReference type="CDD" id="cd11642">
    <property type="entry name" value="SUMT"/>
    <property type="match status" value="1"/>
</dbReference>
<dbReference type="PANTHER" id="PTHR45790">
    <property type="entry name" value="SIROHEME SYNTHASE-RELATED"/>
    <property type="match status" value="1"/>
</dbReference>
<keyword evidence="3 7" id="KW-0489">Methyltransferase</keyword>
<dbReference type="Gene3D" id="3.30.950.10">
    <property type="entry name" value="Methyltransferase, Cobalt-precorrin-4 Transmethylase, Domain 2"/>
    <property type="match status" value="1"/>
</dbReference>
<dbReference type="InterPro" id="IPR014776">
    <property type="entry name" value="4pyrrole_Mease_sub2"/>
</dbReference>
<dbReference type="NCBIfam" id="NF004790">
    <property type="entry name" value="PRK06136.1"/>
    <property type="match status" value="1"/>
</dbReference>
<dbReference type="EC" id="2.1.1.107" evidence="2"/>